<dbReference type="InterPro" id="IPR018713">
    <property type="entry name" value="MPAB/Lcp_cat_dom"/>
</dbReference>
<keyword evidence="1" id="KW-0812">Transmembrane</keyword>
<accession>A0A067PSV2</accession>
<dbReference type="PANTHER" id="PTHR36124">
    <property type="match status" value="1"/>
</dbReference>
<feature type="domain" description="ER-bound oxygenase mpaB/mpaB'/Rubber oxygenase catalytic" evidence="2">
    <location>
        <begin position="165"/>
        <end position="285"/>
    </location>
</feature>
<protein>
    <recommendedName>
        <fullName evidence="2">ER-bound oxygenase mpaB/mpaB'/Rubber oxygenase catalytic domain-containing protein</fullName>
    </recommendedName>
</protein>
<dbReference type="PANTHER" id="PTHR36124:SF1">
    <property type="entry name" value="ER-BOUND OXYGENASE MPAB_MPAB'_RUBBER OXYGENASE CATALYTIC DOMAIN-CONTAINING PROTEIN"/>
    <property type="match status" value="1"/>
</dbReference>
<keyword evidence="1" id="KW-1133">Transmembrane helix</keyword>
<name>A0A067PSV2_9AGAM</name>
<keyword evidence="1" id="KW-0472">Membrane</keyword>
<dbReference type="EMBL" id="KL197718">
    <property type="protein sequence ID" value="KDQ57898.1"/>
    <property type="molecule type" value="Genomic_DNA"/>
</dbReference>
<evidence type="ECO:0000256" key="1">
    <source>
        <dbReference type="SAM" id="Phobius"/>
    </source>
</evidence>
<gene>
    <name evidence="3" type="ORF">JAAARDRAFT_57715</name>
</gene>
<organism evidence="3 4">
    <name type="scientific">Jaapia argillacea MUCL 33604</name>
    <dbReference type="NCBI Taxonomy" id="933084"/>
    <lineage>
        <taxon>Eukaryota</taxon>
        <taxon>Fungi</taxon>
        <taxon>Dikarya</taxon>
        <taxon>Basidiomycota</taxon>
        <taxon>Agaricomycotina</taxon>
        <taxon>Agaricomycetes</taxon>
        <taxon>Agaricomycetidae</taxon>
        <taxon>Jaapiales</taxon>
        <taxon>Jaapiaceae</taxon>
        <taxon>Jaapia</taxon>
    </lineage>
</organism>
<evidence type="ECO:0000313" key="3">
    <source>
        <dbReference type="EMBL" id="KDQ57898.1"/>
    </source>
</evidence>
<dbReference type="AlphaFoldDB" id="A0A067PSV2"/>
<keyword evidence="4" id="KW-1185">Reference proteome</keyword>
<dbReference type="InParanoid" id="A0A067PSV2"/>
<proteinExistence type="predicted"/>
<dbReference type="Pfam" id="PF09995">
    <property type="entry name" value="MPAB_Lcp_cat"/>
    <property type="match status" value="1"/>
</dbReference>
<dbReference type="OrthoDB" id="545169at2759"/>
<dbReference type="InterPro" id="IPR046366">
    <property type="entry name" value="MPAB"/>
</dbReference>
<evidence type="ECO:0000313" key="4">
    <source>
        <dbReference type="Proteomes" id="UP000027265"/>
    </source>
</evidence>
<dbReference type="GO" id="GO:0016491">
    <property type="term" value="F:oxidoreductase activity"/>
    <property type="evidence" value="ECO:0007669"/>
    <property type="project" value="InterPro"/>
</dbReference>
<dbReference type="HOGENOM" id="CLU_039076_0_0_1"/>
<dbReference type="STRING" id="933084.A0A067PSV2"/>
<dbReference type="Proteomes" id="UP000027265">
    <property type="component" value="Unassembled WGS sequence"/>
</dbReference>
<reference evidence="4" key="1">
    <citation type="journal article" date="2014" name="Proc. Natl. Acad. Sci. U.S.A.">
        <title>Extensive sampling of basidiomycete genomes demonstrates inadequacy of the white-rot/brown-rot paradigm for wood decay fungi.</title>
        <authorList>
            <person name="Riley R."/>
            <person name="Salamov A.A."/>
            <person name="Brown D.W."/>
            <person name="Nagy L.G."/>
            <person name="Floudas D."/>
            <person name="Held B.W."/>
            <person name="Levasseur A."/>
            <person name="Lombard V."/>
            <person name="Morin E."/>
            <person name="Otillar R."/>
            <person name="Lindquist E.A."/>
            <person name="Sun H."/>
            <person name="LaButti K.M."/>
            <person name="Schmutz J."/>
            <person name="Jabbour D."/>
            <person name="Luo H."/>
            <person name="Baker S.E."/>
            <person name="Pisabarro A.G."/>
            <person name="Walton J.D."/>
            <person name="Blanchette R.A."/>
            <person name="Henrissat B."/>
            <person name="Martin F."/>
            <person name="Cullen D."/>
            <person name="Hibbett D.S."/>
            <person name="Grigoriev I.V."/>
        </authorList>
    </citation>
    <scope>NUCLEOTIDE SEQUENCE [LARGE SCALE GENOMIC DNA]</scope>
    <source>
        <strain evidence="4">MUCL 33604</strain>
    </source>
</reference>
<evidence type="ECO:0000259" key="2">
    <source>
        <dbReference type="Pfam" id="PF09995"/>
    </source>
</evidence>
<sequence>MPVLDILDWIRSNKTTFALAVISGYIGIVRLLRWRDYNRIHRKYNAKINSLTAAEAQTIVHCTTMWDMPLLVNYSLSFALFKTYAVPSISELLAKTKQLSTWENVSKRYADTEILISTWVTCPITGSFNFAKEPVSYGPEKVDFDPRCAIAIARTNWLHEQYDISNDDFLYTLALFILEPIKWTARFGWRAMSPLEAQATFVFWYEIGQRMNIKDIPPTLEELRKWSEAYEQSCMVPAITNRDVAQQTINELLYLAPNKFGIKAFLQRITICLLEEHVRIAMMQPAQPWYMHAITRTVLNSAAFFQGYLCLPRRRPHLFVPLDPPMPKDGSLPRMHPIRYAARPWYKPIPKGMGALIERLTVLLGIVDPDFVASDELKAEGYRLESLGPLRCEKSAHAEVMRKAGEMQGCPVTGVWSLGGGK</sequence>
<feature type="transmembrane region" description="Helical" evidence="1">
    <location>
        <begin position="15"/>
        <end position="32"/>
    </location>
</feature>